<dbReference type="Pfam" id="PF24537">
    <property type="entry name" value="zf-C2H2_fungi"/>
    <property type="match status" value="1"/>
</dbReference>
<evidence type="ECO:0000256" key="1">
    <source>
        <dbReference type="PROSITE-ProRule" id="PRU00042"/>
    </source>
</evidence>
<gene>
    <name evidence="4" type="ORF">CMQ_6878</name>
</gene>
<dbReference type="GeneID" id="25980359"/>
<proteinExistence type="predicted"/>
<name>F0X7T0_GROCL</name>
<dbReference type="EMBL" id="GL629729">
    <property type="protein sequence ID" value="EFX06557.1"/>
    <property type="molecule type" value="Genomic_DNA"/>
</dbReference>
<keyword evidence="1" id="KW-0479">Metal-binding</keyword>
<feature type="compositionally biased region" description="Basic and acidic residues" evidence="2">
    <location>
        <begin position="31"/>
        <end position="41"/>
    </location>
</feature>
<feature type="compositionally biased region" description="Polar residues" evidence="2">
    <location>
        <begin position="202"/>
        <end position="214"/>
    </location>
</feature>
<reference evidence="4 5" key="1">
    <citation type="journal article" date="2011" name="Proc. Natl. Acad. Sci. U.S.A.">
        <title>Genome and transcriptome analyses of the mountain pine beetle-fungal symbiont Grosmannia clavigera, a lodgepole pine pathogen.</title>
        <authorList>
            <person name="DiGuistini S."/>
            <person name="Wang Y."/>
            <person name="Liao N.Y."/>
            <person name="Taylor G."/>
            <person name="Tanguay P."/>
            <person name="Feau N."/>
            <person name="Henrissat B."/>
            <person name="Chan S.K."/>
            <person name="Hesse-Orce U."/>
            <person name="Alamouti S.M."/>
            <person name="Tsui C.K.M."/>
            <person name="Docking R.T."/>
            <person name="Levasseur A."/>
            <person name="Haridas S."/>
            <person name="Robertson G."/>
            <person name="Birol I."/>
            <person name="Holt R.A."/>
            <person name="Marra M.A."/>
            <person name="Hamelin R.C."/>
            <person name="Hirst M."/>
            <person name="Jones S.J.M."/>
            <person name="Bohlmann J."/>
            <person name="Breuil C."/>
        </authorList>
    </citation>
    <scope>NUCLEOTIDE SEQUENCE [LARGE SCALE GENOMIC DNA]</scope>
    <source>
        <strain evidence="5">kw1407 / UAMH 11150</strain>
    </source>
</reference>
<feature type="compositionally biased region" description="Low complexity" evidence="2">
    <location>
        <begin position="145"/>
        <end position="158"/>
    </location>
</feature>
<feature type="compositionally biased region" description="Pro residues" evidence="2">
    <location>
        <begin position="12"/>
        <end position="21"/>
    </location>
</feature>
<evidence type="ECO:0000259" key="3">
    <source>
        <dbReference type="PROSITE" id="PS50157"/>
    </source>
</evidence>
<dbReference type="Proteomes" id="UP000007796">
    <property type="component" value="Unassembled WGS sequence"/>
</dbReference>
<feature type="domain" description="C2H2-type" evidence="3">
    <location>
        <begin position="383"/>
        <end position="411"/>
    </location>
</feature>
<keyword evidence="5" id="KW-1185">Reference proteome</keyword>
<dbReference type="SMART" id="SM00355">
    <property type="entry name" value="ZnF_C2H2"/>
    <property type="match status" value="3"/>
</dbReference>
<dbReference type="eggNOG" id="ENOG502RYIG">
    <property type="taxonomic scope" value="Eukaryota"/>
</dbReference>
<dbReference type="InterPro" id="IPR013087">
    <property type="entry name" value="Znf_C2H2_type"/>
</dbReference>
<dbReference type="RefSeq" id="XP_014176039.1">
    <property type="nucleotide sequence ID" value="XM_014320564.1"/>
</dbReference>
<evidence type="ECO:0000313" key="5">
    <source>
        <dbReference type="Proteomes" id="UP000007796"/>
    </source>
</evidence>
<keyword evidence="1" id="KW-0862">Zinc</keyword>
<evidence type="ECO:0000256" key="2">
    <source>
        <dbReference type="SAM" id="MobiDB-lite"/>
    </source>
</evidence>
<dbReference type="STRING" id="655863.F0X7T0"/>
<keyword evidence="1" id="KW-0863">Zinc-finger</keyword>
<dbReference type="SUPFAM" id="SSF57667">
    <property type="entry name" value="beta-beta-alpha zinc fingers"/>
    <property type="match status" value="1"/>
</dbReference>
<dbReference type="GO" id="GO:0008270">
    <property type="term" value="F:zinc ion binding"/>
    <property type="evidence" value="ECO:0007669"/>
    <property type="project" value="UniProtKB-KW"/>
</dbReference>
<protein>
    <submittedName>
        <fullName evidence="4">C2h2 finger domain containing protein</fullName>
    </submittedName>
</protein>
<evidence type="ECO:0000313" key="4">
    <source>
        <dbReference type="EMBL" id="EFX06557.1"/>
    </source>
</evidence>
<dbReference type="PROSITE" id="PS00028">
    <property type="entry name" value="ZINC_FINGER_C2H2_1"/>
    <property type="match status" value="1"/>
</dbReference>
<dbReference type="InterPro" id="IPR036236">
    <property type="entry name" value="Znf_C2H2_sf"/>
</dbReference>
<dbReference type="Gene3D" id="3.30.160.60">
    <property type="entry name" value="Classic Zinc Finger"/>
    <property type="match status" value="1"/>
</dbReference>
<dbReference type="PROSITE" id="PS50157">
    <property type="entry name" value="ZINC_FINGER_C2H2_2"/>
    <property type="match status" value="1"/>
</dbReference>
<feature type="compositionally biased region" description="Basic and acidic residues" evidence="2">
    <location>
        <begin position="190"/>
        <end position="201"/>
    </location>
</feature>
<sequence>MSIPNASQDAHVPPPLPPPRIVPVIGPKSASIEDYRPREPEPMEEMPNYKTRQDKDEGYYSMGSRSRDPFGSAKFGLFHDHYQFKSSADAYDSLLLKKLDLRRGLENRSPPRHGGLLSASAREPLRPVDRFPTLQPLSLPTRMKQQQQHQQQLQGQLLDSPNRYTDTPLHSAVSPRSAPFGHYPNGLRSPKREHYEYERSPEAQTWRTASSSNPDDAFNSGFGDDDTGFPMEETNRLREFHLASEYASVGQKRRASSPPVTEEPTIPLYSMSSSEHLRWREGVSRGSPAPRLCATAQDSISSVSSVGLSVSRTSSSYSNLSPAGTSMASGCLTFGRRSPCDGHSPASGLLKRTDFFMCECCPKKPKKFDTESQLRSHEMEKQYECNYCGNRFKNKNEAERHQNSLHVRRHSWSCAALSSYDRAFHESTFRPGEADTCGYCGEEFARSGCAAGRPDARHATEQDWDDRIRHLQDVHKFRECNASKKFFRADHFRQHLKHSHAGTSGKWTNMLENACMMEEEPPLPVR</sequence>
<organism evidence="5">
    <name type="scientific">Grosmannia clavigera (strain kw1407 / UAMH 11150)</name>
    <name type="common">Blue stain fungus</name>
    <name type="synonym">Graphiocladiella clavigera</name>
    <dbReference type="NCBI Taxonomy" id="655863"/>
    <lineage>
        <taxon>Eukaryota</taxon>
        <taxon>Fungi</taxon>
        <taxon>Dikarya</taxon>
        <taxon>Ascomycota</taxon>
        <taxon>Pezizomycotina</taxon>
        <taxon>Sordariomycetes</taxon>
        <taxon>Sordariomycetidae</taxon>
        <taxon>Ophiostomatales</taxon>
        <taxon>Ophiostomataceae</taxon>
        <taxon>Leptographium</taxon>
    </lineage>
</organism>
<feature type="region of interest" description="Disordered" evidence="2">
    <location>
        <begin position="1"/>
        <end position="65"/>
    </location>
</feature>
<dbReference type="AlphaFoldDB" id="F0X7T0"/>
<dbReference type="OrthoDB" id="3524154at2759"/>
<dbReference type="InParanoid" id="F0X7T0"/>
<dbReference type="InterPro" id="IPR057026">
    <property type="entry name" value="Znf-C2H2_ascomycetes"/>
</dbReference>
<accession>F0X7T0</accession>
<feature type="region of interest" description="Disordered" evidence="2">
    <location>
        <begin position="141"/>
        <end position="224"/>
    </location>
</feature>
<dbReference type="HOGENOM" id="CLU_015534_0_0_1"/>